<dbReference type="EMBL" id="JABEZW010000007">
    <property type="protein sequence ID" value="MBA0769746.1"/>
    <property type="molecule type" value="Genomic_DNA"/>
</dbReference>
<keyword evidence="3" id="KW-1185">Reference proteome</keyword>
<reference evidence="2 3" key="1">
    <citation type="journal article" date="2019" name="Genome Biol. Evol.">
        <title>Insights into the evolution of the New World diploid cottons (Gossypium, subgenus Houzingenia) based on genome sequencing.</title>
        <authorList>
            <person name="Grover C.E."/>
            <person name="Arick M.A. 2nd"/>
            <person name="Thrash A."/>
            <person name="Conover J.L."/>
            <person name="Sanders W.S."/>
            <person name="Peterson D.G."/>
            <person name="Frelichowski J.E."/>
            <person name="Scheffler J.A."/>
            <person name="Scheffler B.E."/>
            <person name="Wendel J.F."/>
        </authorList>
    </citation>
    <scope>NUCLEOTIDE SEQUENCE [LARGE SCALE GENOMIC DNA]</scope>
    <source>
        <strain evidence="2">8</strain>
        <tissue evidence="2">Leaf</tissue>
    </source>
</reference>
<protein>
    <submittedName>
        <fullName evidence="2">Uncharacterized protein</fullName>
    </submittedName>
</protein>
<feature type="compositionally biased region" description="Polar residues" evidence="1">
    <location>
        <begin position="64"/>
        <end position="81"/>
    </location>
</feature>
<evidence type="ECO:0000313" key="2">
    <source>
        <dbReference type="EMBL" id="MBA0769746.1"/>
    </source>
</evidence>
<dbReference type="PANTHER" id="PTHR36807">
    <property type="entry name" value="PHOSPHOGLYCOLATE PHOSPHATASE"/>
    <property type="match status" value="1"/>
</dbReference>
<name>A0A7J9E9R2_9ROSI</name>
<dbReference type="AlphaFoldDB" id="A0A7J9E9R2"/>
<feature type="region of interest" description="Disordered" evidence="1">
    <location>
        <begin position="51"/>
        <end position="81"/>
    </location>
</feature>
<dbReference type="Proteomes" id="UP000593568">
    <property type="component" value="Unassembled WGS sequence"/>
</dbReference>
<evidence type="ECO:0000313" key="3">
    <source>
        <dbReference type="Proteomes" id="UP000593568"/>
    </source>
</evidence>
<dbReference type="PANTHER" id="PTHR36807:SF2">
    <property type="entry name" value="PHOSPHOGLYCOLATE PHOSPHATASE"/>
    <property type="match status" value="1"/>
</dbReference>
<organism evidence="2 3">
    <name type="scientific">Gossypium trilobum</name>
    <dbReference type="NCBI Taxonomy" id="34281"/>
    <lineage>
        <taxon>Eukaryota</taxon>
        <taxon>Viridiplantae</taxon>
        <taxon>Streptophyta</taxon>
        <taxon>Embryophyta</taxon>
        <taxon>Tracheophyta</taxon>
        <taxon>Spermatophyta</taxon>
        <taxon>Magnoliopsida</taxon>
        <taxon>eudicotyledons</taxon>
        <taxon>Gunneridae</taxon>
        <taxon>Pentapetalae</taxon>
        <taxon>rosids</taxon>
        <taxon>malvids</taxon>
        <taxon>Malvales</taxon>
        <taxon>Malvaceae</taxon>
        <taxon>Malvoideae</taxon>
        <taxon>Gossypium</taxon>
    </lineage>
</organism>
<gene>
    <name evidence="2" type="ORF">Gotri_018446</name>
</gene>
<evidence type="ECO:0000256" key="1">
    <source>
        <dbReference type="SAM" id="MobiDB-lite"/>
    </source>
</evidence>
<sequence length="208" mass="23019">METPLRSTSVGSLVDSDSITASDWVTFGDQLLLMTGIFLTYVAGVVPVQKSSSTSPKSIADNDSFPQGSTSSGSARTNSDQNNLKPVWDVVRGKLLDSLDVIESENDFRNVVFDEQQRAKRPLSLYALSEGPKIRLLWASLQQLEEEAGTVSIGSFVCSYFSYFLTLNLVHISSLFPKKLHVLVKYCEIILALHHIYTERKGLLDVNV</sequence>
<proteinExistence type="predicted"/>
<comment type="caution">
    <text evidence="2">The sequence shown here is derived from an EMBL/GenBank/DDBJ whole genome shotgun (WGS) entry which is preliminary data.</text>
</comment>
<accession>A0A7J9E9R2</accession>